<dbReference type="AlphaFoldDB" id="A0A2U8FDX9"/>
<evidence type="ECO:0000313" key="8">
    <source>
        <dbReference type="Proteomes" id="UP000244890"/>
    </source>
</evidence>
<dbReference type="PANTHER" id="PTHR11709">
    <property type="entry name" value="MULTI-COPPER OXIDASE"/>
    <property type="match status" value="1"/>
</dbReference>
<evidence type="ECO:0000259" key="4">
    <source>
        <dbReference type="Pfam" id="PF00394"/>
    </source>
</evidence>
<dbReference type="CDD" id="cd13855">
    <property type="entry name" value="CuRO_1_McoC_like"/>
    <property type="match status" value="1"/>
</dbReference>
<reference evidence="7 8" key="1">
    <citation type="submission" date="2017-06" db="EMBL/GenBank/DDBJ databases">
        <title>Complete genome of Helicobacter apodemus.</title>
        <authorList>
            <person name="Cho S."/>
        </authorList>
    </citation>
    <scope>NUCLEOTIDE SEQUENCE [LARGE SCALE GENOMIC DNA]</scope>
    <source>
        <strain evidence="8">SNUVETPUB-15-01</strain>
    </source>
</reference>
<dbReference type="EMBL" id="CP021886">
    <property type="protein sequence ID" value="AWI34461.1"/>
    <property type="molecule type" value="Genomic_DNA"/>
</dbReference>
<dbReference type="InterPro" id="IPR011707">
    <property type="entry name" value="Cu-oxidase-like_N"/>
</dbReference>
<name>A0A2U8FDX9_9HELI</name>
<feature type="signal peptide" evidence="3">
    <location>
        <begin position="1"/>
        <end position="22"/>
    </location>
</feature>
<sequence>MNRRQFLQFNALTLASASLGYAASGMSEHNMKNMMNMPMTHNMGAMNMGDIDTSFIQFAPDNTRLLNRKVFLSGENLAPLKLLENESKEKNFFRASIIIAESEKEFVKGKKTLCFTYNGLVPGPKIEVYEGDTVEILVKNKLKEATTIHWHGLPVSPEQDGNPHDPILPNRERIYRFKLPENSAGTYWYHPHPHYLTSKQVARGLAGVFVVKAKKDVLSHLKEQDLMISDLRLDEKAQIPENTLSDWVDGREGEFVLINGQFQPQIICNEIQRIRIYNCCAARYLNLRIQGAEFILVGTDGGLLEQAQTLKEIYLNPASRVEVLIKPTQKGKFKLESLYYNRNKMLTKESQNSLVLADISLQYTLNEFPQTLRKFEPLKPPKAFKEIIMSEANMVAMQGLNDNNEKEIKTALVSMFQLNGKSFDIKRTDLYSKLNEVEEWVIINDSDMDHPFHIHGTQFELISSKLNGIVTKAPFRSLRDTINVRPNEEVRLRMVQNFKGIRMYHCHILEHEDLGMMGSLEVQ</sequence>
<dbReference type="PANTHER" id="PTHR11709:SF2">
    <property type="entry name" value="MULTICOPPER OXIDASE LPR1"/>
    <property type="match status" value="1"/>
</dbReference>
<dbReference type="SUPFAM" id="SSF49503">
    <property type="entry name" value="Cupredoxins"/>
    <property type="match status" value="3"/>
</dbReference>
<dbReference type="Pfam" id="PF07731">
    <property type="entry name" value="Cu-oxidase_2"/>
    <property type="match status" value="1"/>
</dbReference>
<evidence type="ECO:0000256" key="3">
    <source>
        <dbReference type="SAM" id="SignalP"/>
    </source>
</evidence>
<proteinExistence type="predicted"/>
<keyword evidence="2" id="KW-0560">Oxidoreductase</keyword>
<dbReference type="InterPro" id="IPR011706">
    <property type="entry name" value="Cu-oxidase_C"/>
</dbReference>
<organism evidence="7 8">
    <name type="scientific">Helicobacter apodemus</name>
    <dbReference type="NCBI Taxonomy" id="135569"/>
    <lineage>
        <taxon>Bacteria</taxon>
        <taxon>Pseudomonadati</taxon>
        <taxon>Campylobacterota</taxon>
        <taxon>Epsilonproteobacteria</taxon>
        <taxon>Campylobacterales</taxon>
        <taxon>Helicobacteraceae</taxon>
        <taxon>Helicobacter</taxon>
    </lineage>
</organism>
<dbReference type="GO" id="GO:0005507">
    <property type="term" value="F:copper ion binding"/>
    <property type="evidence" value="ECO:0007669"/>
    <property type="project" value="InterPro"/>
</dbReference>
<dbReference type="InterPro" id="IPR002355">
    <property type="entry name" value="Cu_oxidase_Cu_BS"/>
</dbReference>
<evidence type="ECO:0000259" key="5">
    <source>
        <dbReference type="Pfam" id="PF07731"/>
    </source>
</evidence>
<dbReference type="RefSeq" id="WP_108911277.1">
    <property type="nucleotide sequence ID" value="NZ_CP021886.1"/>
</dbReference>
<feature type="domain" description="Plastocyanin-like" evidence="4">
    <location>
        <begin position="254"/>
        <end position="337"/>
    </location>
</feature>
<accession>A0A2U8FDX9</accession>
<evidence type="ECO:0000256" key="1">
    <source>
        <dbReference type="ARBA" id="ARBA00022723"/>
    </source>
</evidence>
<dbReference type="Gene3D" id="2.60.40.420">
    <property type="entry name" value="Cupredoxins - blue copper proteins"/>
    <property type="match status" value="3"/>
</dbReference>
<dbReference type="Proteomes" id="UP000244890">
    <property type="component" value="Chromosome"/>
</dbReference>
<evidence type="ECO:0000313" key="7">
    <source>
        <dbReference type="EMBL" id="AWI34461.1"/>
    </source>
</evidence>
<protein>
    <submittedName>
        <fullName evidence="7">Bilirubin oxidase</fullName>
    </submittedName>
</protein>
<gene>
    <name evidence="7" type="ORF">CDV25_06560</name>
</gene>
<dbReference type="InterPro" id="IPR001117">
    <property type="entry name" value="Cu-oxidase_2nd"/>
</dbReference>
<feature type="domain" description="Plastocyanin-like" evidence="6">
    <location>
        <begin position="105"/>
        <end position="215"/>
    </location>
</feature>
<dbReference type="OrthoDB" id="9757546at2"/>
<dbReference type="Pfam" id="PF07732">
    <property type="entry name" value="Cu-oxidase_3"/>
    <property type="match status" value="1"/>
</dbReference>
<dbReference type="Pfam" id="PF00394">
    <property type="entry name" value="Cu-oxidase"/>
    <property type="match status" value="1"/>
</dbReference>
<dbReference type="InterPro" id="IPR008972">
    <property type="entry name" value="Cupredoxin"/>
</dbReference>
<dbReference type="InterPro" id="IPR045087">
    <property type="entry name" value="Cu-oxidase_fam"/>
</dbReference>
<dbReference type="KEGG" id="had:CDV25_06560"/>
<dbReference type="CDD" id="cd13881">
    <property type="entry name" value="CuRO_2_McoC_like"/>
    <property type="match status" value="1"/>
</dbReference>
<dbReference type="PROSITE" id="PS00080">
    <property type="entry name" value="MULTICOPPER_OXIDASE2"/>
    <property type="match status" value="1"/>
</dbReference>
<evidence type="ECO:0000256" key="2">
    <source>
        <dbReference type="ARBA" id="ARBA00023002"/>
    </source>
</evidence>
<evidence type="ECO:0000259" key="6">
    <source>
        <dbReference type="Pfam" id="PF07732"/>
    </source>
</evidence>
<feature type="chain" id="PRO_5015846781" evidence="3">
    <location>
        <begin position="23"/>
        <end position="523"/>
    </location>
</feature>
<keyword evidence="3" id="KW-0732">Signal</keyword>
<keyword evidence="1" id="KW-0479">Metal-binding</keyword>
<feature type="domain" description="Plastocyanin-like" evidence="5">
    <location>
        <begin position="409"/>
        <end position="522"/>
    </location>
</feature>
<dbReference type="GO" id="GO:0016491">
    <property type="term" value="F:oxidoreductase activity"/>
    <property type="evidence" value="ECO:0007669"/>
    <property type="project" value="UniProtKB-KW"/>
</dbReference>